<evidence type="ECO:0000259" key="12">
    <source>
        <dbReference type="PROSITE" id="PS50261"/>
    </source>
</evidence>
<evidence type="ECO:0000256" key="5">
    <source>
        <dbReference type="ARBA" id="ARBA00022989"/>
    </source>
</evidence>
<dbReference type="InterPro" id="IPR001879">
    <property type="entry name" value="GPCR_2_extracellular_dom"/>
</dbReference>
<accession>A0A513ZS13</accession>
<organism evidence="13">
    <name type="scientific">Magallana gigas</name>
    <name type="common">Pacific oyster</name>
    <name type="synonym">Crassostrea gigas</name>
    <dbReference type="NCBI Taxonomy" id="29159"/>
    <lineage>
        <taxon>Eukaryota</taxon>
        <taxon>Metazoa</taxon>
        <taxon>Spiralia</taxon>
        <taxon>Lophotrochozoa</taxon>
        <taxon>Mollusca</taxon>
        <taxon>Bivalvia</taxon>
        <taxon>Autobranchia</taxon>
        <taxon>Pteriomorphia</taxon>
        <taxon>Ostreida</taxon>
        <taxon>Ostreoidea</taxon>
        <taxon>Ostreidae</taxon>
        <taxon>Magallana</taxon>
    </lineage>
</organism>
<evidence type="ECO:0000256" key="6">
    <source>
        <dbReference type="ARBA" id="ARBA00023040"/>
    </source>
</evidence>
<dbReference type="GO" id="GO:0005886">
    <property type="term" value="C:plasma membrane"/>
    <property type="evidence" value="ECO:0007669"/>
    <property type="project" value="UniProtKB-SubCell"/>
</dbReference>
<dbReference type="Gene3D" id="1.20.1070.10">
    <property type="entry name" value="Rhodopsin 7-helix transmembrane proteins"/>
    <property type="match status" value="1"/>
</dbReference>
<feature type="transmembrane region" description="Helical" evidence="10">
    <location>
        <begin position="343"/>
        <end position="366"/>
    </location>
</feature>
<evidence type="ECO:0000256" key="2">
    <source>
        <dbReference type="ARBA" id="ARBA00005314"/>
    </source>
</evidence>
<dbReference type="EMBL" id="MK290746">
    <property type="protein sequence ID" value="QDH43373.1"/>
    <property type="molecule type" value="mRNA"/>
</dbReference>
<keyword evidence="8 13" id="KW-0675">Receptor</keyword>
<feature type="transmembrane region" description="Helical" evidence="10">
    <location>
        <begin position="154"/>
        <end position="175"/>
    </location>
</feature>
<feature type="transmembrane region" description="Helical" evidence="10">
    <location>
        <begin position="228"/>
        <end position="251"/>
    </location>
</feature>
<keyword evidence="9" id="KW-0807">Transducer</keyword>
<dbReference type="GO" id="GO:0008528">
    <property type="term" value="F:G protein-coupled peptide receptor activity"/>
    <property type="evidence" value="ECO:0007669"/>
    <property type="project" value="TreeGrafter"/>
</dbReference>
<evidence type="ECO:0000256" key="3">
    <source>
        <dbReference type="ARBA" id="ARBA00022475"/>
    </source>
</evidence>
<dbReference type="PANTHER" id="PTHR45620:SF42">
    <property type="entry name" value="G-PROTEIN COUPLED RECEPTOR SEB-2"/>
    <property type="match status" value="1"/>
</dbReference>
<feature type="transmembrane region" description="Helical" evidence="10">
    <location>
        <begin position="271"/>
        <end position="291"/>
    </location>
</feature>
<dbReference type="CDD" id="cd15260">
    <property type="entry name" value="7tmB1_NPR_B4_insect-like"/>
    <property type="match status" value="1"/>
</dbReference>
<feature type="transmembrane region" description="Helical" evidence="10">
    <location>
        <begin position="311"/>
        <end position="331"/>
    </location>
</feature>
<dbReference type="InterPro" id="IPR050332">
    <property type="entry name" value="GPCR_2"/>
</dbReference>
<dbReference type="Gene3D" id="4.10.1240.10">
    <property type="entry name" value="GPCR, family 2, extracellular hormone receptor domain"/>
    <property type="match status" value="1"/>
</dbReference>
<comment type="subcellular location">
    <subcellularLocation>
        <location evidence="1">Cell membrane</location>
        <topology evidence="1">Multi-pass membrane protein</topology>
    </subcellularLocation>
</comment>
<feature type="transmembrane region" description="Helical" evidence="10">
    <location>
        <begin position="120"/>
        <end position="142"/>
    </location>
</feature>
<feature type="domain" description="G-protein coupled receptors family 2 profile 1" evidence="11">
    <location>
        <begin position="23"/>
        <end position="107"/>
    </location>
</feature>
<dbReference type="PRINTS" id="PR00249">
    <property type="entry name" value="GPCRSECRETIN"/>
</dbReference>
<dbReference type="Pfam" id="PF00002">
    <property type="entry name" value="7tm_2"/>
    <property type="match status" value="1"/>
</dbReference>
<feature type="domain" description="G-protein coupled receptors family 2 profile 2" evidence="12">
    <location>
        <begin position="119"/>
        <end position="367"/>
    </location>
</feature>
<feature type="transmembrane region" description="Helical" evidence="10">
    <location>
        <begin position="195"/>
        <end position="216"/>
    </location>
</feature>
<sequence>MMDNFSLFENRIYRQYHAWSKMLCMKSVMSKPAPNDGKLYCSPRHDHFMGCWNYTEAGTRAFLPCPDIPGFAPDHSAYFDCLRNGSWYVHPTTGKEYSNYLGCRNFQNVLTDIGKNFAHVYVSVVGFCVSLIFLICSLVIFFKFRQLRCDRITVHKNLFVSYIITAFCFVIYLSVVSFGDGVLMENPVWCQVLHVITQYAVVSNFSWMFCEGLCLHTLMMHTFISGNSLIIVCLIIGWCVPLVLTGIYAGLRATLTDNTKFCWLSESSLQWIMFAPVVFSMLINIIFVINIMRLLVTKLRQMPEAAQTRKAVRATGILIPLLGLQFLVFIKRPNDKDSTLYDVYTYAVAIVVSLQGSFVSVIYCFCNHEVVTLLKRRWHQHRAMFRGKHARTQSSTNSSTTYTFIDYVSNQPCLDKTSRC</sequence>
<dbReference type="SUPFAM" id="SSF111418">
    <property type="entry name" value="Hormone receptor domain"/>
    <property type="match status" value="1"/>
</dbReference>
<dbReference type="PROSITE" id="PS50261">
    <property type="entry name" value="G_PROTEIN_RECEP_F2_4"/>
    <property type="match status" value="1"/>
</dbReference>
<keyword evidence="3" id="KW-1003">Cell membrane</keyword>
<dbReference type="AlphaFoldDB" id="A0A513ZS13"/>
<keyword evidence="7 10" id="KW-0472">Membrane</keyword>
<dbReference type="GO" id="GO:0007166">
    <property type="term" value="P:cell surface receptor signaling pathway"/>
    <property type="evidence" value="ECO:0007669"/>
    <property type="project" value="InterPro"/>
</dbReference>
<evidence type="ECO:0000256" key="9">
    <source>
        <dbReference type="ARBA" id="ARBA00023224"/>
    </source>
</evidence>
<keyword evidence="6" id="KW-0297">G-protein coupled receptor</keyword>
<evidence type="ECO:0000259" key="11">
    <source>
        <dbReference type="PROSITE" id="PS50227"/>
    </source>
</evidence>
<evidence type="ECO:0000256" key="10">
    <source>
        <dbReference type="SAM" id="Phobius"/>
    </source>
</evidence>
<protein>
    <submittedName>
        <fullName evidence="13">Calcitonin receptor 3</fullName>
    </submittedName>
</protein>
<dbReference type="SMART" id="SM00008">
    <property type="entry name" value="HormR"/>
    <property type="match status" value="1"/>
</dbReference>
<dbReference type="InterPro" id="IPR017981">
    <property type="entry name" value="GPCR_2-like_7TM"/>
</dbReference>
<proteinExistence type="evidence at transcript level"/>
<evidence type="ECO:0000313" key="13">
    <source>
        <dbReference type="EMBL" id="QDH43373.1"/>
    </source>
</evidence>
<comment type="similarity">
    <text evidence="2">Belongs to the G-protein coupled receptor 2 family.</text>
</comment>
<dbReference type="InterPro" id="IPR036445">
    <property type="entry name" value="GPCR_2_extracell_dom_sf"/>
</dbReference>
<reference evidence="13" key="1">
    <citation type="journal article" date="2019" name="J. Exp. Biol.">
        <title>Characterization of an evolutionarily conserved calcitonin signaling system in a lophotrochozoan, the Pacific oyster (Crassostrea gigas).</title>
        <authorList>
            <person name="Schwartz J."/>
            <person name="Realis-Doyelle E."/>
            <person name="Dubos M.P."/>
            <person name="Lefranc B."/>
            <person name="Leprince J."/>
            <person name="Favrel P."/>
        </authorList>
    </citation>
    <scope>NUCLEOTIDE SEQUENCE</scope>
</reference>
<evidence type="ECO:0000256" key="7">
    <source>
        <dbReference type="ARBA" id="ARBA00023136"/>
    </source>
</evidence>
<keyword evidence="5 10" id="KW-1133">Transmembrane helix</keyword>
<evidence type="ECO:0000256" key="1">
    <source>
        <dbReference type="ARBA" id="ARBA00004651"/>
    </source>
</evidence>
<dbReference type="SUPFAM" id="SSF81321">
    <property type="entry name" value="Family A G protein-coupled receptor-like"/>
    <property type="match status" value="1"/>
</dbReference>
<name>A0A513ZS13_MAGGI</name>
<dbReference type="PROSITE" id="PS50227">
    <property type="entry name" value="G_PROTEIN_RECEP_F2_3"/>
    <property type="match status" value="1"/>
</dbReference>
<keyword evidence="4 10" id="KW-0812">Transmembrane</keyword>
<dbReference type="PANTHER" id="PTHR45620">
    <property type="entry name" value="PDF RECEPTOR-LIKE PROTEIN-RELATED"/>
    <property type="match status" value="1"/>
</dbReference>
<dbReference type="InterPro" id="IPR000832">
    <property type="entry name" value="GPCR_2_secretin-like"/>
</dbReference>
<evidence type="ECO:0000256" key="4">
    <source>
        <dbReference type="ARBA" id="ARBA00022692"/>
    </source>
</evidence>
<evidence type="ECO:0000256" key="8">
    <source>
        <dbReference type="ARBA" id="ARBA00023170"/>
    </source>
</evidence>
<dbReference type="Pfam" id="PF02793">
    <property type="entry name" value="HRM"/>
    <property type="match status" value="1"/>
</dbReference>
<dbReference type="GO" id="GO:0007188">
    <property type="term" value="P:adenylate cyclase-modulating G protein-coupled receptor signaling pathway"/>
    <property type="evidence" value="ECO:0007669"/>
    <property type="project" value="TreeGrafter"/>
</dbReference>